<keyword evidence="2" id="KW-1185">Reference proteome</keyword>
<name>A0A0R3TZV1_RODNA</name>
<dbReference type="CDD" id="cd00742">
    <property type="entry name" value="FABP"/>
    <property type="match status" value="1"/>
</dbReference>
<dbReference type="Gene3D" id="2.40.128.20">
    <property type="match status" value="1"/>
</dbReference>
<dbReference type="Proteomes" id="UP000278807">
    <property type="component" value="Unassembled WGS sequence"/>
</dbReference>
<dbReference type="GO" id="GO:0008289">
    <property type="term" value="F:lipid binding"/>
    <property type="evidence" value="ECO:0007669"/>
    <property type="project" value="UniProtKB-KW"/>
</dbReference>
<accession>A0A0R3TZV1</accession>
<evidence type="ECO:0000313" key="3">
    <source>
        <dbReference type="WBParaSite" id="HNAJ_0001340001-mRNA-1"/>
    </source>
</evidence>
<dbReference type="EMBL" id="UZAE01015343">
    <property type="protein sequence ID" value="VDO15736.1"/>
    <property type="molecule type" value="Genomic_DNA"/>
</dbReference>
<reference evidence="1 2" key="2">
    <citation type="submission" date="2018-11" db="EMBL/GenBank/DDBJ databases">
        <authorList>
            <consortium name="Pathogen Informatics"/>
        </authorList>
    </citation>
    <scope>NUCLEOTIDE SEQUENCE [LARGE SCALE GENOMIC DNA]</scope>
</reference>
<sequence length="132" mass="15266">MRRFIGKWVLEKCSGLPELLKQLGLDKKHFDSVESMKNIIEFSEVAEGQYKYFYENNIQDGEVVFYLGKDFQVGTPDNHVLKSTITIDKGVMKLEQSRDGIKIVTLRTIENGKMKTVVKFGDHECELLYKKV</sequence>
<dbReference type="AlphaFoldDB" id="A0A0R3TZV1"/>
<dbReference type="InterPro" id="IPR000463">
    <property type="entry name" value="Fatty_acid-bd"/>
</dbReference>
<reference evidence="3" key="1">
    <citation type="submission" date="2017-02" db="UniProtKB">
        <authorList>
            <consortium name="WormBaseParasite"/>
        </authorList>
    </citation>
    <scope>IDENTIFICATION</scope>
</reference>
<dbReference type="OrthoDB" id="412780at2759"/>
<gene>
    <name evidence="1" type="ORF">HNAJ_LOCUS13374</name>
</gene>
<dbReference type="STRING" id="102285.A0A0R3TZV1"/>
<dbReference type="InterPro" id="IPR012674">
    <property type="entry name" value="Calycin"/>
</dbReference>
<dbReference type="PRINTS" id="PR00178">
    <property type="entry name" value="FATTYACIDBP"/>
</dbReference>
<proteinExistence type="predicted"/>
<evidence type="ECO:0000313" key="1">
    <source>
        <dbReference type="EMBL" id="VDO15736.1"/>
    </source>
</evidence>
<protein>
    <submittedName>
        <fullName evidence="3">Lipocln_cytosolic_FA-bd_dom domain-containing protein</fullName>
    </submittedName>
</protein>
<dbReference type="SUPFAM" id="SSF50814">
    <property type="entry name" value="Lipocalins"/>
    <property type="match status" value="1"/>
</dbReference>
<organism evidence="3">
    <name type="scientific">Rodentolepis nana</name>
    <name type="common">Dwarf tapeworm</name>
    <name type="synonym">Hymenolepis nana</name>
    <dbReference type="NCBI Taxonomy" id="102285"/>
    <lineage>
        <taxon>Eukaryota</taxon>
        <taxon>Metazoa</taxon>
        <taxon>Spiralia</taxon>
        <taxon>Lophotrochozoa</taxon>
        <taxon>Platyhelminthes</taxon>
        <taxon>Cestoda</taxon>
        <taxon>Eucestoda</taxon>
        <taxon>Cyclophyllidea</taxon>
        <taxon>Hymenolepididae</taxon>
        <taxon>Rodentolepis</taxon>
    </lineage>
</organism>
<evidence type="ECO:0000313" key="2">
    <source>
        <dbReference type="Proteomes" id="UP000278807"/>
    </source>
</evidence>
<dbReference type="WBParaSite" id="HNAJ_0001340001-mRNA-1">
    <property type="protein sequence ID" value="HNAJ_0001340001-mRNA-1"/>
    <property type="gene ID" value="HNAJ_0001340001"/>
</dbReference>